<dbReference type="GO" id="GO:0016787">
    <property type="term" value="F:hydrolase activity"/>
    <property type="evidence" value="ECO:0007669"/>
    <property type="project" value="UniProtKB-KW"/>
</dbReference>
<protein>
    <submittedName>
        <fullName evidence="2">Alpha/beta hydrolase family protein</fullName>
    </submittedName>
</protein>
<evidence type="ECO:0000313" key="2">
    <source>
        <dbReference type="EMBL" id="QDV37458.1"/>
    </source>
</evidence>
<dbReference type="PANTHER" id="PTHR37946">
    <property type="entry name" value="SLL1969 PROTEIN"/>
    <property type="match status" value="1"/>
</dbReference>
<feature type="domain" description="AB hydrolase-1" evidence="1">
    <location>
        <begin position="162"/>
        <end position="338"/>
    </location>
</feature>
<dbReference type="Gene3D" id="3.40.50.1820">
    <property type="entry name" value="alpha/beta hydrolase"/>
    <property type="match status" value="1"/>
</dbReference>
<name>A0A518H9C0_9BACT</name>
<keyword evidence="3" id="KW-1185">Reference proteome</keyword>
<proteinExistence type="predicted"/>
<dbReference type="InterPro" id="IPR000073">
    <property type="entry name" value="AB_hydrolase_1"/>
</dbReference>
<sequence>MSTAESSEDRRRRLLVETQGRRLDEAYLHGSIRDDLQTEAADADPDSIVTPEMLDQIEEYMDEIEGAGVPPGVLSDRETSQSRAFFSTDAVIIVPGFLASSLSDTRRGGLGLIWVSRGLYGSNRFGALRLGAYDGHEADLNPDVRIISTGGLPLIYDVLRLGLEALRYTTSTFGVDWRKDLEIAARGLRDRIKELGGGSKGYPIHLVAHSQGAMVARRALQLLKDDLGQEVVRRIVKHLVLLGPANAGSFSAALAISGDHESLPMLRKLTFEPTGGFSRVFATMSGLYQLMPWDASRLPSLGDPEHAVGRPEFWRGKADFDEARLNKYYGWARSIDTAFFNDRTSVILGDYEGYAGLKTPAGVAFGPDGHLAVTEEYAGDGTVPHCNAVLPGTATYMVAKTDHPMLPTYRNVVQSVRLILNGNDPTVGGWATRMPDDPRAPEYHR</sequence>
<dbReference type="InterPro" id="IPR029058">
    <property type="entry name" value="AB_hydrolase_fold"/>
</dbReference>
<evidence type="ECO:0000259" key="1">
    <source>
        <dbReference type="Pfam" id="PF12697"/>
    </source>
</evidence>
<keyword evidence="2" id="KW-0378">Hydrolase</keyword>
<dbReference type="AlphaFoldDB" id="A0A518H9C0"/>
<dbReference type="Proteomes" id="UP000317835">
    <property type="component" value="Chromosome"/>
</dbReference>
<evidence type="ECO:0000313" key="3">
    <source>
        <dbReference type="Proteomes" id="UP000317835"/>
    </source>
</evidence>
<gene>
    <name evidence="2" type="ORF">ElP_53970</name>
</gene>
<dbReference type="PANTHER" id="PTHR37946:SF1">
    <property type="entry name" value="SLL1969 PROTEIN"/>
    <property type="match status" value="1"/>
</dbReference>
<dbReference type="KEGG" id="tpla:ElP_53970"/>
<dbReference type="OrthoDB" id="229515at2"/>
<dbReference type="EMBL" id="CP036426">
    <property type="protein sequence ID" value="QDV37458.1"/>
    <property type="molecule type" value="Genomic_DNA"/>
</dbReference>
<reference evidence="2 3" key="1">
    <citation type="submission" date="2019-02" db="EMBL/GenBank/DDBJ databases">
        <title>Deep-cultivation of Planctomycetes and their phenomic and genomic characterization uncovers novel biology.</title>
        <authorList>
            <person name="Wiegand S."/>
            <person name="Jogler M."/>
            <person name="Boedeker C."/>
            <person name="Pinto D."/>
            <person name="Vollmers J."/>
            <person name="Rivas-Marin E."/>
            <person name="Kohn T."/>
            <person name="Peeters S.H."/>
            <person name="Heuer A."/>
            <person name="Rast P."/>
            <person name="Oberbeckmann S."/>
            <person name="Bunk B."/>
            <person name="Jeske O."/>
            <person name="Meyerdierks A."/>
            <person name="Storesund J.E."/>
            <person name="Kallscheuer N."/>
            <person name="Luecker S."/>
            <person name="Lage O.M."/>
            <person name="Pohl T."/>
            <person name="Merkel B.J."/>
            <person name="Hornburger P."/>
            <person name="Mueller R.-W."/>
            <person name="Bruemmer F."/>
            <person name="Labrenz M."/>
            <person name="Spormann A.M."/>
            <person name="Op den Camp H."/>
            <person name="Overmann J."/>
            <person name="Amann R."/>
            <person name="Jetten M.S.M."/>
            <person name="Mascher T."/>
            <person name="Medema M.H."/>
            <person name="Devos D.P."/>
            <person name="Kaster A.-K."/>
            <person name="Ovreas L."/>
            <person name="Rohde M."/>
            <person name="Galperin M.Y."/>
            <person name="Jogler C."/>
        </authorList>
    </citation>
    <scope>NUCLEOTIDE SEQUENCE [LARGE SCALE GENOMIC DNA]</scope>
    <source>
        <strain evidence="2 3">ElP</strain>
    </source>
</reference>
<organism evidence="2 3">
    <name type="scientific">Tautonia plasticadhaerens</name>
    <dbReference type="NCBI Taxonomy" id="2527974"/>
    <lineage>
        <taxon>Bacteria</taxon>
        <taxon>Pseudomonadati</taxon>
        <taxon>Planctomycetota</taxon>
        <taxon>Planctomycetia</taxon>
        <taxon>Isosphaerales</taxon>
        <taxon>Isosphaeraceae</taxon>
        <taxon>Tautonia</taxon>
    </lineage>
</organism>
<dbReference type="Pfam" id="PF12697">
    <property type="entry name" value="Abhydrolase_6"/>
    <property type="match status" value="1"/>
</dbReference>
<dbReference type="RefSeq" id="WP_145275293.1">
    <property type="nucleotide sequence ID" value="NZ_CP036426.1"/>
</dbReference>
<dbReference type="SUPFAM" id="SSF53474">
    <property type="entry name" value="alpha/beta-Hydrolases"/>
    <property type="match status" value="1"/>
</dbReference>
<accession>A0A518H9C0</accession>